<keyword evidence="6 11" id="KW-0812">Transmembrane</keyword>
<comment type="subcellular location">
    <subcellularLocation>
        <location evidence="1">Membrane</location>
        <topology evidence="1">Multi-pass membrane protein</topology>
    </subcellularLocation>
</comment>
<dbReference type="InterPro" id="IPR050480">
    <property type="entry name" value="CysZ-like"/>
</dbReference>
<accession>A0A9D9DAV2</accession>
<reference evidence="12" key="2">
    <citation type="journal article" date="2021" name="PeerJ">
        <title>Extensive microbial diversity within the chicken gut microbiome revealed by metagenomics and culture.</title>
        <authorList>
            <person name="Gilroy R."/>
            <person name="Ravi A."/>
            <person name="Getino M."/>
            <person name="Pursley I."/>
            <person name="Horton D.L."/>
            <person name="Alikhan N.F."/>
            <person name="Baker D."/>
            <person name="Gharbi K."/>
            <person name="Hall N."/>
            <person name="Watson M."/>
            <person name="Adriaenssens E.M."/>
            <person name="Foster-Nyarko E."/>
            <person name="Jarju S."/>
            <person name="Secka A."/>
            <person name="Antonio M."/>
            <person name="Oren A."/>
            <person name="Chaudhuri R.R."/>
            <person name="La Ragione R."/>
            <person name="Hildebrand F."/>
            <person name="Pallen M.J."/>
        </authorList>
    </citation>
    <scope>NUCLEOTIDE SEQUENCE</scope>
    <source>
        <strain evidence="12">17213</strain>
    </source>
</reference>
<dbReference type="PANTHER" id="PTHR37468">
    <property type="entry name" value="SULFATE TRANSPORTER CYSZ"/>
    <property type="match status" value="1"/>
</dbReference>
<evidence type="ECO:0000256" key="1">
    <source>
        <dbReference type="ARBA" id="ARBA00004141"/>
    </source>
</evidence>
<name>A0A9D9DAV2_9GAMM</name>
<dbReference type="NCBIfam" id="NF003433">
    <property type="entry name" value="PRK04949.1"/>
    <property type="match status" value="1"/>
</dbReference>
<dbReference type="GO" id="GO:0000103">
    <property type="term" value="P:sulfate assimilation"/>
    <property type="evidence" value="ECO:0007669"/>
    <property type="project" value="TreeGrafter"/>
</dbReference>
<dbReference type="GO" id="GO:0019344">
    <property type="term" value="P:cysteine biosynthetic process"/>
    <property type="evidence" value="ECO:0007669"/>
    <property type="project" value="UniProtKB-KW"/>
</dbReference>
<keyword evidence="7 11" id="KW-1133">Transmembrane helix</keyword>
<keyword evidence="10" id="KW-0198">Cysteine biosynthesis</keyword>
<dbReference type="GO" id="GO:0005886">
    <property type="term" value="C:plasma membrane"/>
    <property type="evidence" value="ECO:0007669"/>
    <property type="project" value="TreeGrafter"/>
</dbReference>
<keyword evidence="2" id="KW-0813">Transport</keyword>
<comment type="caution">
    <text evidence="12">The sequence shown here is derived from an EMBL/GenBank/DDBJ whole genome shotgun (WGS) entry which is preliminary data.</text>
</comment>
<dbReference type="AlphaFoldDB" id="A0A9D9DAV2"/>
<feature type="transmembrane region" description="Helical" evidence="11">
    <location>
        <begin position="74"/>
        <end position="100"/>
    </location>
</feature>
<keyword evidence="4" id="KW-0997">Cell inner membrane</keyword>
<evidence type="ECO:0000313" key="12">
    <source>
        <dbReference type="EMBL" id="MBO8415985.1"/>
    </source>
</evidence>
<evidence type="ECO:0000256" key="2">
    <source>
        <dbReference type="ARBA" id="ARBA00022448"/>
    </source>
</evidence>
<organism evidence="12 13">
    <name type="scientific">Candidatus Avisuccinivibrio stercorigallinarum</name>
    <dbReference type="NCBI Taxonomy" id="2840704"/>
    <lineage>
        <taxon>Bacteria</taxon>
        <taxon>Pseudomonadati</taxon>
        <taxon>Pseudomonadota</taxon>
        <taxon>Gammaproteobacteria</taxon>
        <taxon>Aeromonadales</taxon>
        <taxon>Succinivibrionaceae</taxon>
        <taxon>Succinivibrionaceae incertae sedis</taxon>
        <taxon>Candidatus Avisuccinivibrio</taxon>
    </lineage>
</organism>
<evidence type="ECO:0000256" key="3">
    <source>
        <dbReference type="ARBA" id="ARBA00022475"/>
    </source>
</evidence>
<protein>
    <submittedName>
        <fullName evidence="12">Sulfate transporter CysZ</fullName>
    </submittedName>
</protein>
<feature type="transmembrane region" description="Helical" evidence="11">
    <location>
        <begin position="144"/>
        <end position="162"/>
    </location>
</feature>
<evidence type="ECO:0000256" key="4">
    <source>
        <dbReference type="ARBA" id="ARBA00022519"/>
    </source>
</evidence>
<evidence type="ECO:0000256" key="7">
    <source>
        <dbReference type="ARBA" id="ARBA00022989"/>
    </source>
</evidence>
<evidence type="ECO:0000256" key="10">
    <source>
        <dbReference type="ARBA" id="ARBA00023192"/>
    </source>
</evidence>
<keyword evidence="9 11" id="KW-0472">Membrane</keyword>
<keyword evidence="5" id="KW-0028">Amino-acid biosynthesis</keyword>
<evidence type="ECO:0000256" key="8">
    <source>
        <dbReference type="ARBA" id="ARBA00023032"/>
    </source>
</evidence>
<evidence type="ECO:0000256" key="6">
    <source>
        <dbReference type="ARBA" id="ARBA00022692"/>
    </source>
</evidence>
<dbReference type="InterPro" id="IPR059112">
    <property type="entry name" value="CysZ/EI24"/>
</dbReference>
<dbReference type="GO" id="GO:0009675">
    <property type="term" value="F:high-affinity sulfate:proton symporter activity"/>
    <property type="evidence" value="ECO:0007669"/>
    <property type="project" value="TreeGrafter"/>
</dbReference>
<feature type="transmembrane region" description="Helical" evidence="11">
    <location>
        <begin position="33"/>
        <end position="54"/>
    </location>
</feature>
<feature type="transmembrane region" description="Helical" evidence="11">
    <location>
        <begin position="206"/>
        <end position="228"/>
    </location>
</feature>
<reference evidence="12" key="1">
    <citation type="submission" date="2020-10" db="EMBL/GenBank/DDBJ databases">
        <authorList>
            <person name="Gilroy R."/>
        </authorList>
    </citation>
    <scope>NUCLEOTIDE SEQUENCE</scope>
    <source>
        <strain evidence="12">17213</strain>
    </source>
</reference>
<gene>
    <name evidence="12" type="primary">cysZ</name>
    <name evidence="12" type="ORF">IAB19_06365</name>
</gene>
<dbReference type="Pfam" id="PF07264">
    <property type="entry name" value="EI24"/>
    <property type="match status" value="1"/>
</dbReference>
<keyword evidence="3" id="KW-1003">Cell membrane</keyword>
<keyword evidence="8" id="KW-0764">Sulfate transport</keyword>
<sequence>MFAQNTSKSINPLEVLGILLDGLKISLSKECRLYLIIPICINLVVLAGGAALLFNYLTAWIDELTGGLPTVVSGIISFFLVISLIIACCFLFSTVAAIIASPFYGLLAERVELLLSGRAPADDGFAELIKSIPRSLAREVHKQIFFLPRALLCLIILLIPGVNVAFPILWFLLTAWMGCLQYVDYAYDNNKVGFKQMRFEIARAKLASFIFGAVVTFLLSIPIVNILVPPSAVCAGTKYYLRLSQAVSLTKEAL</sequence>
<dbReference type="PANTHER" id="PTHR37468:SF1">
    <property type="entry name" value="SULFATE TRANSPORTER CYSZ"/>
    <property type="match status" value="1"/>
</dbReference>
<evidence type="ECO:0000313" key="13">
    <source>
        <dbReference type="Proteomes" id="UP000823631"/>
    </source>
</evidence>
<evidence type="ECO:0000256" key="9">
    <source>
        <dbReference type="ARBA" id="ARBA00023136"/>
    </source>
</evidence>
<evidence type="ECO:0000256" key="5">
    <source>
        <dbReference type="ARBA" id="ARBA00022605"/>
    </source>
</evidence>
<evidence type="ECO:0000256" key="11">
    <source>
        <dbReference type="SAM" id="Phobius"/>
    </source>
</evidence>
<proteinExistence type="predicted"/>
<dbReference type="EMBL" id="JADINH010000133">
    <property type="protein sequence ID" value="MBO8415985.1"/>
    <property type="molecule type" value="Genomic_DNA"/>
</dbReference>
<dbReference type="Proteomes" id="UP000823631">
    <property type="component" value="Unassembled WGS sequence"/>
</dbReference>